<accession>A0A6A3B1Q7</accession>
<sequence>MSKMASVSITTALSRLSLFRLSRKPYLSPSLSFSCISNPPKQKNRTHFRLYSMASSDSLESAANNPGLHTTPDEATKGYFMQQTMFRIKDPKVSLDFYSRVLGMSLLKRVDVPELKFSLYFLGYEDVSKAPSDQLRGQLGPLENQLLLN</sequence>
<dbReference type="GO" id="GO:0046872">
    <property type="term" value="F:metal ion binding"/>
    <property type="evidence" value="ECO:0007669"/>
    <property type="project" value="UniProtKB-KW"/>
</dbReference>
<keyword evidence="3" id="KW-0456">Lyase</keyword>
<dbReference type="Gene3D" id="3.10.180.10">
    <property type="entry name" value="2,3-Dihydroxybiphenyl 1,2-Dioxygenase, domain 1"/>
    <property type="match status" value="1"/>
</dbReference>
<evidence type="ECO:0000313" key="4">
    <source>
        <dbReference type="Proteomes" id="UP000436088"/>
    </source>
</evidence>
<dbReference type="Proteomes" id="UP000436088">
    <property type="component" value="Unassembled WGS sequence"/>
</dbReference>
<dbReference type="InterPro" id="IPR029068">
    <property type="entry name" value="Glyas_Bleomycin-R_OHBP_Dase"/>
</dbReference>
<feature type="domain" description="Glyoxalase/fosfomycin resistance/dioxygenase" evidence="2">
    <location>
        <begin position="83"/>
        <end position="113"/>
    </location>
</feature>
<reference evidence="3" key="1">
    <citation type="submission" date="2019-09" db="EMBL/GenBank/DDBJ databases">
        <title>Draft genome information of white flower Hibiscus syriacus.</title>
        <authorList>
            <person name="Kim Y.-M."/>
        </authorList>
    </citation>
    <scope>NUCLEOTIDE SEQUENCE [LARGE SCALE GENOMIC DNA]</scope>
    <source>
        <strain evidence="3">YM2019G1</strain>
    </source>
</reference>
<dbReference type="SUPFAM" id="SSF54593">
    <property type="entry name" value="Glyoxalase/Bleomycin resistance protein/Dihydroxybiphenyl dioxygenase"/>
    <property type="match status" value="1"/>
</dbReference>
<name>A0A6A3B1Q7_HIBSY</name>
<keyword evidence="4" id="KW-1185">Reference proteome</keyword>
<proteinExistence type="predicted"/>
<dbReference type="PANTHER" id="PTHR10374">
    <property type="entry name" value="LACTOYLGLUTATHIONE LYASE GLYOXALASE I"/>
    <property type="match status" value="1"/>
</dbReference>
<gene>
    <name evidence="3" type="ORF">F3Y22_tig00110319pilonHSYRG00532</name>
</gene>
<dbReference type="Pfam" id="PF00903">
    <property type="entry name" value="Glyoxalase"/>
    <property type="match status" value="1"/>
</dbReference>
<dbReference type="GO" id="GO:0004462">
    <property type="term" value="F:lactoylglutathione lyase activity"/>
    <property type="evidence" value="ECO:0007669"/>
    <property type="project" value="InterPro"/>
</dbReference>
<dbReference type="EMBL" id="VEPZ02000927">
    <property type="protein sequence ID" value="KAE8710880.1"/>
    <property type="molecule type" value="Genomic_DNA"/>
</dbReference>
<comment type="caution">
    <text evidence="3">The sequence shown here is derived from an EMBL/GenBank/DDBJ whole genome shotgun (WGS) entry which is preliminary data.</text>
</comment>
<dbReference type="AlphaFoldDB" id="A0A6A3B1Q7"/>
<dbReference type="PROSITE" id="PS00934">
    <property type="entry name" value="GLYOXALASE_I_1"/>
    <property type="match status" value="1"/>
</dbReference>
<evidence type="ECO:0000256" key="1">
    <source>
        <dbReference type="ARBA" id="ARBA00022723"/>
    </source>
</evidence>
<dbReference type="InterPro" id="IPR004360">
    <property type="entry name" value="Glyas_Fos-R_dOase_dom"/>
</dbReference>
<dbReference type="PROSITE" id="PS51257">
    <property type="entry name" value="PROKAR_LIPOPROTEIN"/>
    <property type="match status" value="1"/>
</dbReference>
<evidence type="ECO:0000313" key="3">
    <source>
        <dbReference type="EMBL" id="KAE8710880.1"/>
    </source>
</evidence>
<protein>
    <submittedName>
        <fullName evidence="3">Lactoylglutathione lyase</fullName>
    </submittedName>
</protein>
<evidence type="ECO:0000259" key="2">
    <source>
        <dbReference type="Pfam" id="PF00903"/>
    </source>
</evidence>
<organism evidence="3 4">
    <name type="scientific">Hibiscus syriacus</name>
    <name type="common">Rose of Sharon</name>
    <dbReference type="NCBI Taxonomy" id="106335"/>
    <lineage>
        <taxon>Eukaryota</taxon>
        <taxon>Viridiplantae</taxon>
        <taxon>Streptophyta</taxon>
        <taxon>Embryophyta</taxon>
        <taxon>Tracheophyta</taxon>
        <taxon>Spermatophyta</taxon>
        <taxon>Magnoliopsida</taxon>
        <taxon>eudicotyledons</taxon>
        <taxon>Gunneridae</taxon>
        <taxon>Pentapetalae</taxon>
        <taxon>rosids</taxon>
        <taxon>malvids</taxon>
        <taxon>Malvales</taxon>
        <taxon>Malvaceae</taxon>
        <taxon>Malvoideae</taxon>
        <taxon>Hibiscus</taxon>
    </lineage>
</organism>
<keyword evidence="1" id="KW-0479">Metal-binding</keyword>
<dbReference type="InterPro" id="IPR018146">
    <property type="entry name" value="Glyoxalase_1_CS"/>
</dbReference>
<dbReference type="PANTHER" id="PTHR10374:SF30">
    <property type="entry name" value="LACTOYLGLUTATHIONE LYASE"/>
    <property type="match status" value="1"/>
</dbReference>